<dbReference type="GO" id="GO:0032259">
    <property type="term" value="P:methylation"/>
    <property type="evidence" value="ECO:0007669"/>
    <property type="project" value="UniProtKB-KW"/>
</dbReference>
<dbReference type="AlphaFoldDB" id="A0A1R1L6Z9"/>
<evidence type="ECO:0000259" key="3">
    <source>
        <dbReference type="Pfam" id="PF13649"/>
    </source>
</evidence>
<dbReference type="STRING" id="554083.BKD30_13165"/>
<keyword evidence="1 4" id="KW-0489">Methyltransferase</keyword>
<dbReference type="CDD" id="cd02440">
    <property type="entry name" value="AdoMet_MTases"/>
    <property type="match status" value="1"/>
</dbReference>
<dbReference type="PANTHER" id="PTHR43861:SF1">
    <property type="entry name" value="TRANS-ACONITATE 2-METHYLTRANSFERASE"/>
    <property type="match status" value="1"/>
</dbReference>
<comment type="caution">
    <text evidence="4">The sequence shown here is derived from an EMBL/GenBank/DDBJ whole genome shotgun (WGS) entry which is preliminary data.</text>
</comment>
<protein>
    <submittedName>
        <fullName evidence="4">Methyltransferase type 12</fullName>
    </submittedName>
</protein>
<dbReference type="Pfam" id="PF13649">
    <property type="entry name" value="Methyltransf_25"/>
    <property type="match status" value="1"/>
</dbReference>
<dbReference type="Gene3D" id="3.40.50.150">
    <property type="entry name" value="Vaccinia Virus protein VP39"/>
    <property type="match status" value="1"/>
</dbReference>
<keyword evidence="2 4" id="KW-0808">Transferase</keyword>
<dbReference type="Proteomes" id="UP000187085">
    <property type="component" value="Unassembled WGS sequence"/>
</dbReference>
<feature type="domain" description="Methyltransferase" evidence="3">
    <location>
        <begin position="46"/>
        <end position="137"/>
    </location>
</feature>
<reference evidence="4 5" key="1">
    <citation type="submission" date="2016-12" db="EMBL/GenBank/DDBJ databases">
        <title>Draft genome of Tersicoccus phoenicis 1P05MA.</title>
        <authorList>
            <person name="Nakajima Y."/>
            <person name="Yoshizawa S."/>
            <person name="Nakamura K."/>
            <person name="Ogura Y."/>
            <person name="Hayashi T."/>
            <person name="Kogure K."/>
        </authorList>
    </citation>
    <scope>NUCLEOTIDE SEQUENCE [LARGE SCALE GENOMIC DNA]</scope>
    <source>
        <strain evidence="4 5">1p05MA</strain>
    </source>
</reference>
<dbReference type="InterPro" id="IPR041698">
    <property type="entry name" value="Methyltransf_25"/>
</dbReference>
<evidence type="ECO:0000313" key="5">
    <source>
        <dbReference type="Proteomes" id="UP000187085"/>
    </source>
</evidence>
<sequence length="249" mass="27647">MESSPYRGRVTDYDPRIVALYDDDNPDGPDHAYVRRLADEVGARSIIDVGCGTGILTVTLASSGRRVVGVDPSAAMLAYARRRPEGDSVEWIHGDSRNIPPGRFDLAVMTSNVAQHIPDPQWQRTLVDIHRALRDGGVLVFESRNPAVRAWETWVSSEPTTRQTAHGALREWTEIELLGCGVVRLIAHNVFEDSGNHVVESETLVFRDREAIEEQLHEAGFTVDAVHGDWDGSAFTENSRLVIVRARRG</sequence>
<dbReference type="SUPFAM" id="SSF53335">
    <property type="entry name" value="S-adenosyl-L-methionine-dependent methyltransferases"/>
    <property type="match status" value="1"/>
</dbReference>
<proteinExistence type="predicted"/>
<accession>A0A1R1L6Z9</accession>
<dbReference type="GO" id="GO:0008168">
    <property type="term" value="F:methyltransferase activity"/>
    <property type="evidence" value="ECO:0007669"/>
    <property type="project" value="UniProtKB-KW"/>
</dbReference>
<evidence type="ECO:0000313" key="4">
    <source>
        <dbReference type="EMBL" id="OMH23293.1"/>
    </source>
</evidence>
<keyword evidence="5" id="KW-1185">Reference proteome</keyword>
<evidence type="ECO:0000256" key="2">
    <source>
        <dbReference type="ARBA" id="ARBA00022679"/>
    </source>
</evidence>
<gene>
    <name evidence="4" type="ORF">BKD30_13165</name>
</gene>
<organism evidence="4 5">
    <name type="scientific">Tersicoccus phoenicis</name>
    <dbReference type="NCBI Taxonomy" id="554083"/>
    <lineage>
        <taxon>Bacteria</taxon>
        <taxon>Bacillati</taxon>
        <taxon>Actinomycetota</taxon>
        <taxon>Actinomycetes</taxon>
        <taxon>Micrococcales</taxon>
        <taxon>Micrococcaceae</taxon>
        <taxon>Tersicoccus</taxon>
    </lineage>
</organism>
<evidence type="ECO:0000256" key="1">
    <source>
        <dbReference type="ARBA" id="ARBA00022603"/>
    </source>
</evidence>
<dbReference type="InterPro" id="IPR029063">
    <property type="entry name" value="SAM-dependent_MTases_sf"/>
</dbReference>
<dbReference type="PANTHER" id="PTHR43861">
    <property type="entry name" value="TRANS-ACONITATE 2-METHYLTRANSFERASE-RELATED"/>
    <property type="match status" value="1"/>
</dbReference>
<dbReference type="EMBL" id="MRDE01000076">
    <property type="protein sequence ID" value="OMH23293.1"/>
    <property type="molecule type" value="Genomic_DNA"/>
</dbReference>
<name>A0A1R1L6Z9_9MICC</name>